<evidence type="ECO:0000256" key="5">
    <source>
        <dbReference type="ARBA" id="ARBA00022840"/>
    </source>
</evidence>
<comment type="caution">
    <text evidence="11">The sequence shown here is derived from an EMBL/GenBank/DDBJ whole genome shotgun (WGS) entry which is preliminary data.</text>
</comment>
<dbReference type="SUPFAM" id="SSF53613">
    <property type="entry name" value="Ribokinase-like"/>
    <property type="match status" value="1"/>
</dbReference>
<keyword evidence="5 9" id="KW-0067">ATP-binding</keyword>
<dbReference type="InterPro" id="IPR029056">
    <property type="entry name" value="Ribokinase-like"/>
</dbReference>
<keyword evidence="8 9" id="KW-0119">Carbohydrate metabolism</keyword>
<dbReference type="InterPro" id="IPR002139">
    <property type="entry name" value="Ribo/fructo_kinase"/>
</dbReference>
<dbReference type="GO" id="GO:0019303">
    <property type="term" value="P:D-ribose catabolic process"/>
    <property type="evidence" value="ECO:0007669"/>
    <property type="project" value="UniProtKB-UniRule"/>
</dbReference>
<dbReference type="PANTHER" id="PTHR10584:SF166">
    <property type="entry name" value="RIBOKINASE"/>
    <property type="match status" value="1"/>
</dbReference>
<evidence type="ECO:0000256" key="2">
    <source>
        <dbReference type="ARBA" id="ARBA00022723"/>
    </source>
</evidence>
<keyword evidence="1 9" id="KW-0808">Transferase</keyword>
<dbReference type="UniPathway" id="UPA00916">
    <property type="reaction ID" value="UER00889"/>
</dbReference>
<comment type="caution">
    <text evidence="9">Lacks conserved residue(s) required for the propagation of feature annotation.</text>
</comment>
<evidence type="ECO:0000256" key="3">
    <source>
        <dbReference type="ARBA" id="ARBA00022741"/>
    </source>
</evidence>
<feature type="binding site" evidence="9">
    <location>
        <position position="243"/>
    </location>
    <ligand>
        <name>substrate</name>
    </ligand>
</feature>
<comment type="activity regulation">
    <text evidence="9">Activated by a monovalent cation that binds near, but not in, the active site. The most likely occupant of the site in vivo is potassium. Ion binding induces a conformational change that may alter substrate affinity.</text>
</comment>
<feature type="binding site" evidence="9">
    <location>
        <position position="239"/>
    </location>
    <ligand>
        <name>K(+)</name>
        <dbReference type="ChEBI" id="CHEBI:29103"/>
    </ligand>
</feature>
<evidence type="ECO:0000256" key="6">
    <source>
        <dbReference type="ARBA" id="ARBA00022842"/>
    </source>
</evidence>
<feature type="binding site" evidence="9">
    <location>
        <position position="181"/>
    </location>
    <ligand>
        <name>ATP</name>
        <dbReference type="ChEBI" id="CHEBI:30616"/>
    </ligand>
</feature>
<dbReference type="Proteomes" id="UP000461880">
    <property type="component" value="Unassembled WGS sequence"/>
</dbReference>
<feature type="binding site" evidence="9">
    <location>
        <position position="138"/>
    </location>
    <ligand>
        <name>substrate</name>
    </ligand>
</feature>
<evidence type="ECO:0000259" key="10">
    <source>
        <dbReference type="Pfam" id="PF00294"/>
    </source>
</evidence>
<evidence type="ECO:0000313" key="11">
    <source>
        <dbReference type="EMBL" id="MSS58089.1"/>
    </source>
</evidence>
<keyword evidence="6 9" id="KW-0460">Magnesium</keyword>
<evidence type="ECO:0000256" key="8">
    <source>
        <dbReference type="ARBA" id="ARBA00023277"/>
    </source>
</evidence>
<comment type="pathway">
    <text evidence="9">Carbohydrate metabolism; D-ribose degradation; D-ribose 5-phosphate from beta-D-ribopyranose: step 2/2.</text>
</comment>
<feature type="binding site" evidence="9">
    <location>
        <begin position="242"/>
        <end position="243"/>
    </location>
    <ligand>
        <name>ATP</name>
        <dbReference type="ChEBI" id="CHEBI:30616"/>
    </ligand>
</feature>
<accession>A0A7X2NRC2</accession>
<dbReference type="EMBL" id="VUMN01000006">
    <property type="protein sequence ID" value="MSS58089.1"/>
    <property type="molecule type" value="Genomic_DNA"/>
</dbReference>
<feature type="active site" description="Proton acceptor" evidence="9">
    <location>
        <position position="243"/>
    </location>
</feature>
<dbReference type="PANTHER" id="PTHR10584">
    <property type="entry name" value="SUGAR KINASE"/>
    <property type="match status" value="1"/>
</dbReference>
<keyword evidence="3 9" id="KW-0547">Nucleotide-binding</keyword>
<keyword evidence="7 9" id="KW-0630">Potassium</keyword>
<dbReference type="RefSeq" id="WP_154503568.1">
    <property type="nucleotide sequence ID" value="NZ_VUMN01000006.1"/>
</dbReference>
<comment type="subcellular location">
    <subcellularLocation>
        <location evidence="9">Cytoplasm</location>
    </subcellularLocation>
</comment>
<sequence length="297" mass="32322">MKILNFGSLNLDYTYQVDHFVRPGETESSVSRTLNVGGKGLNQSIAIAKAGSKVYHAGAVGKEDGALLLNTLKANHVNTDHIRVLDDVASGNAFIQVDPHGENCIVLYGGANRSMTKGFIDEVLSDFSRGDWILLQNEINELAYLIHKAHELGMTIVLNPSPMNEVIRTLPLQEVSYLIVNKEEAEELSEHADHPLMELASRYPDTKIVMTLGSAGVDYWNGKEVLHHGCYNVKAVDTTGAGDTFTGYFISCLMQGYSEADVLRLASTASAIAVTRNGASASIPEIYEVLSSHLILK</sequence>
<comment type="cofactor">
    <cofactor evidence="9">
        <name>Mg(2+)</name>
        <dbReference type="ChEBI" id="CHEBI:18420"/>
    </cofactor>
    <text evidence="9">Requires a divalent cation, most likely magnesium in vivo, as an electrophilic catalyst to aid phosphoryl group transfer. It is the chelate of the metal and the nucleotide that is the actual substrate.</text>
</comment>
<organism evidence="11 12">
    <name type="scientific">Stecheria intestinalis</name>
    <dbReference type="NCBI Taxonomy" id="2606630"/>
    <lineage>
        <taxon>Bacteria</taxon>
        <taxon>Bacillati</taxon>
        <taxon>Bacillota</taxon>
        <taxon>Erysipelotrichia</taxon>
        <taxon>Erysipelotrichales</taxon>
        <taxon>Erysipelotrichaceae</taxon>
        <taxon>Stecheria</taxon>
    </lineage>
</organism>
<dbReference type="CDD" id="cd01174">
    <property type="entry name" value="ribokinase"/>
    <property type="match status" value="1"/>
</dbReference>
<keyword evidence="4 9" id="KW-0418">Kinase</keyword>
<dbReference type="GO" id="GO:0046872">
    <property type="term" value="F:metal ion binding"/>
    <property type="evidence" value="ECO:0007669"/>
    <property type="project" value="UniProtKB-KW"/>
</dbReference>
<feature type="binding site" evidence="9">
    <location>
        <position position="273"/>
    </location>
    <ligand>
        <name>K(+)</name>
        <dbReference type="ChEBI" id="CHEBI:29103"/>
    </ligand>
</feature>
<comment type="catalytic activity">
    <reaction evidence="9">
        <text>D-ribose + ATP = D-ribose 5-phosphate + ADP + H(+)</text>
        <dbReference type="Rhea" id="RHEA:13697"/>
        <dbReference type="ChEBI" id="CHEBI:15378"/>
        <dbReference type="ChEBI" id="CHEBI:30616"/>
        <dbReference type="ChEBI" id="CHEBI:47013"/>
        <dbReference type="ChEBI" id="CHEBI:78346"/>
        <dbReference type="ChEBI" id="CHEBI:456216"/>
        <dbReference type="EC" id="2.7.1.15"/>
    </reaction>
</comment>
<dbReference type="GO" id="GO:0005524">
    <property type="term" value="F:ATP binding"/>
    <property type="evidence" value="ECO:0007669"/>
    <property type="project" value="UniProtKB-UniRule"/>
</dbReference>
<dbReference type="Gene3D" id="3.40.1190.20">
    <property type="match status" value="1"/>
</dbReference>
<name>A0A7X2NRC2_9FIRM</name>
<feature type="binding site" evidence="9">
    <location>
        <begin position="38"/>
        <end position="42"/>
    </location>
    <ligand>
        <name>substrate</name>
    </ligand>
</feature>
<evidence type="ECO:0000256" key="4">
    <source>
        <dbReference type="ARBA" id="ARBA00022777"/>
    </source>
</evidence>
<keyword evidence="2 9" id="KW-0479">Metal-binding</keyword>
<dbReference type="PRINTS" id="PR00990">
    <property type="entry name" value="RIBOKINASE"/>
</dbReference>
<comment type="subunit">
    <text evidence="9">Homodimer.</text>
</comment>
<dbReference type="AlphaFoldDB" id="A0A7X2NRC2"/>
<protein>
    <recommendedName>
        <fullName evidence="9">Ribokinase</fullName>
        <shortName evidence="9">RK</shortName>
        <ecNumber evidence="9">2.7.1.15</ecNumber>
    </recommendedName>
</protein>
<feature type="binding site" evidence="9">
    <location>
        <begin position="10"/>
        <end position="12"/>
    </location>
    <ligand>
        <name>substrate</name>
    </ligand>
</feature>
<dbReference type="InterPro" id="IPR011877">
    <property type="entry name" value="Ribokinase"/>
</dbReference>
<feature type="binding site" evidence="9">
    <location>
        <position position="276"/>
    </location>
    <ligand>
        <name>K(+)</name>
        <dbReference type="ChEBI" id="CHEBI:29103"/>
    </ligand>
</feature>
<reference evidence="11 12" key="1">
    <citation type="submission" date="2019-08" db="EMBL/GenBank/DDBJ databases">
        <title>In-depth cultivation of the pig gut microbiome towards novel bacterial diversity and tailored functional studies.</title>
        <authorList>
            <person name="Wylensek D."/>
            <person name="Hitch T.C.A."/>
            <person name="Clavel T."/>
        </authorList>
    </citation>
    <scope>NUCLEOTIDE SEQUENCE [LARGE SCALE GENOMIC DNA]</scope>
    <source>
        <strain evidence="11 12">Oil+RF-744-GAM-WT-6</strain>
    </source>
</reference>
<gene>
    <name evidence="9" type="primary">rbsK</name>
    <name evidence="11" type="ORF">FYJ51_04135</name>
</gene>
<dbReference type="HAMAP" id="MF_01987">
    <property type="entry name" value="Ribokinase"/>
    <property type="match status" value="1"/>
</dbReference>
<dbReference type="Pfam" id="PF00294">
    <property type="entry name" value="PfkB"/>
    <property type="match status" value="1"/>
</dbReference>
<feature type="binding site" evidence="9">
    <location>
        <position position="278"/>
    </location>
    <ligand>
        <name>K(+)</name>
        <dbReference type="ChEBI" id="CHEBI:29103"/>
    </ligand>
</feature>
<proteinExistence type="inferred from homology"/>
<feature type="binding site" evidence="9">
    <location>
        <begin position="211"/>
        <end position="216"/>
    </location>
    <ligand>
        <name>ATP</name>
        <dbReference type="ChEBI" id="CHEBI:30616"/>
    </ligand>
</feature>
<dbReference type="EC" id="2.7.1.15" evidence="9"/>
<feature type="domain" description="Carbohydrate kinase PfkB" evidence="10">
    <location>
        <begin position="3"/>
        <end position="285"/>
    </location>
</feature>
<dbReference type="GO" id="GO:0005737">
    <property type="term" value="C:cytoplasm"/>
    <property type="evidence" value="ECO:0007669"/>
    <property type="project" value="UniProtKB-SubCell"/>
</dbReference>
<feature type="binding site" evidence="9">
    <location>
        <position position="237"/>
    </location>
    <ligand>
        <name>K(+)</name>
        <dbReference type="ChEBI" id="CHEBI:29103"/>
    </ligand>
</feature>
<keyword evidence="9" id="KW-0963">Cytoplasm</keyword>
<evidence type="ECO:0000256" key="9">
    <source>
        <dbReference type="HAMAP-Rule" id="MF_01987"/>
    </source>
</evidence>
<evidence type="ECO:0000256" key="7">
    <source>
        <dbReference type="ARBA" id="ARBA00022958"/>
    </source>
</evidence>
<keyword evidence="12" id="KW-1185">Reference proteome</keyword>
<evidence type="ECO:0000256" key="1">
    <source>
        <dbReference type="ARBA" id="ARBA00022679"/>
    </source>
</evidence>
<evidence type="ECO:0000313" key="12">
    <source>
        <dbReference type="Proteomes" id="UP000461880"/>
    </source>
</evidence>
<dbReference type="InterPro" id="IPR011611">
    <property type="entry name" value="PfkB_dom"/>
</dbReference>
<comment type="similarity">
    <text evidence="9">Belongs to the carbohydrate kinase PfkB family. Ribokinase subfamily.</text>
</comment>
<comment type="function">
    <text evidence="9">Catalyzes the phosphorylation of ribose at O-5 in a reaction requiring ATP and magnesium. The resulting D-ribose-5-phosphate can then be used either for sythesis of nucleotides, histidine, and tryptophan, or as a component of the pentose phosphate pathway.</text>
</comment>
<feature type="binding site" evidence="9">
    <location>
        <position position="282"/>
    </location>
    <ligand>
        <name>K(+)</name>
        <dbReference type="ChEBI" id="CHEBI:29103"/>
    </ligand>
</feature>
<dbReference type="GO" id="GO:0004747">
    <property type="term" value="F:ribokinase activity"/>
    <property type="evidence" value="ECO:0007669"/>
    <property type="project" value="UniProtKB-UniRule"/>
</dbReference>